<name>A0A4Q4SV92_9PEZI</name>
<dbReference type="EMBL" id="QJNU01001564">
    <property type="protein sequence ID" value="RYO75409.1"/>
    <property type="molecule type" value="Genomic_DNA"/>
</dbReference>
<gene>
    <name evidence="3" type="ORF">DL764_010457</name>
</gene>
<feature type="domain" description="DUF7735" evidence="2">
    <location>
        <begin position="77"/>
        <end position="125"/>
    </location>
</feature>
<evidence type="ECO:0000256" key="1">
    <source>
        <dbReference type="SAM" id="SignalP"/>
    </source>
</evidence>
<protein>
    <recommendedName>
        <fullName evidence="2">DUF7735 domain-containing protein</fullName>
    </recommendedName>
</protein>
<comment type="caution">
    <text evidence="3">The sequence shown here is derived from an EMBL/GenBank/DDBJ whole genome shotgun (WGS) entry which is preliminary data.</text>
</comment>
<proteinExistence type="predicted"/>
<dbReference type="AlphaFoldDB" id="A0A4Q4SV92"/>
<feature type="chain" id="PRO_5020887712" description="DUF7735 domain-containing protein" evidence="1">
    <location>
        <begin position="17"/>
        <end position="179"/>
    </location>
</feature>
<organism evidence="3 4">
    <name type="scientific">Monosporascus ibericus</name>
    <dbReference type="NCBI Taxonomy" id="155417"/>
    <lineage>
        <taxon>Eukaryota</taxon>
        <taxon>Fungi</taxon>
        <taxon>Dikarya</taxon>
        <taxon>Ascomycota</taxon>
        <taxon>Pezizomycotina</taxon>
        <taxon>Sordariomycetes</taxon>
        <taxon>Xylariomycetidae</taxon>
        <taxon>Xylariales</taxon>
        <taxon>Xylariales incertae sedis</taxon>
        <taxon>Monosporascus</taxon>
    </lineage>
</organism>
<dbReference type="InterPro" id="IPR056637">
    <property type="entry name" value="DUF7735"/>
</dbReference>
<dbReference type="Pfam" id="PF24870">
    <property type="entry name" value="DUF7735"/>
    <property type="match status" value="1"/>
</dbReference>
<reference evidence="3 4" key="1">
    <citation type="submission" date="2018-06" db="EMBL/GenBank/DDBJ databases">
        <title>Complete Genomes of Monosporascus.</title>
        <authorList>
            <person name="Robinson A.J."/>
            <person name="Natvig D.O."/>
        </authorList>
    </citation>
    <scope>NUCLEOTIDE SEQUENCE [LARGE SCALE GENOMIC DNA]</scope>
    <source>
        <strain evidence="3 4">CBS 110550</strain>
    </source>
</reference>
<feature type="signal peptide" evidence="1">
    <location>
        <begin position="1"/>
        <end position="16"/>
    </location>
</feature>
<evidence type="ECO:0000313" key="3">
    <source>
        <dbReference type="EMBL" id="RYO75409.1"/>
    </source>
</evidence>
<sequence length="179" mass="18056">MLLRLAFLGSLATAKAYLDVGHLIARQTSTPTAEDGAATTDGCLEAIFEVAASAPRPPDEIISVMTNFYMTATGTYDAQCGWQTALPGSLVDDWYSYQSEVMQWYSASSAELNSALSQCPPGYESSAGPCSASIAGLAPATAGGAGDGTASGNGGPRETGLVGATGAVAAGFLGVLFAL</sequence>
<dbReference type="OrthoDB" id="3561078at2759"/>
<accession>A0A4Q4SV92</accession>
<evidence type="ECO:0000259" key="2">
    <source>
        <dbReference type="Pfam" id="PF24870"/>
    </source>
</evidence>
<evidence type="ECO:0000313" key="4">
    <source>
        <dbReference type="Proteomes" id="UP000293360"/>
    </source>
</evidence>
<keyword evidence="1" id="KW-0732">Signal</keyword>
<dbReference type="Proteomes" id="UP000293360">
    <property type="component" value="Unassembled WGS sequence"/>
</dbReference>
<keyword evidence="4" id="KW-1185">Reference proteome</keyword>